<evidence type="ECO:0000313" key="4">
    <source>
        <dbReference type="Proteomes" id="UP000503018"/>
    </source>
</evidence>
<evidence type="ECO:0000256" key="1">
    <source>
        <dbReference type="SAM" id="Phobius"/>
    </source>
</evidence>
<evidence type="ECO:0008006" key="5">
    <source>
        <dbReference type="Google" id="ProtNLM"/>
    </source>
</evidence>
<name>A0A6M4AVL3_9SPHN</name>
<dbReference type="RefSeq" id="WP_169947171.1">
    <property type="nucleotide sequence ID" value="NZ_CP053015.1"/>
</dbReference>
<accession>A0A6M4AVL3</accession>
<dbReference type="KEGG" id="slan:GV829_12620"/>
<feature type="signal peptide" evidence="2">
    <location>
        <begin position="1"/>
        <end position="25"/>
    </location>
</feature>
<feature type="transmembrane region" description="Helical" evidence="1">
    <location>
        <begin position="49"/>
        <end position="70"/>
    </location>
</feature>
<keyword evidence="1" id="KW-1133">Transmembrane helix</keyword>
<dbReference type="AlphaFoldDB" id="A0A6M4AVL3"/>
<dbReference type="EMBL" id="CP053015">
    <property type="protein sequence ID" value="QJQ33177.1"/>
    <property type="molecule type" value="Genomic_DNA"/>
</dbReference>
<evidence type="ECO:0000313" key="3">
    <source>
        <dbReference type="EMBL" id="QJQ33177.1"/>
    </source>
</evidence>
<reference evidence="3 4" key="1">
    <citation type="submission" date="2020-01" db="EMBL/GenBank/DDBJ databases">
        <title>Sphingomonas sp. strain CSW-10.</title>
        <authorList>
            <person name="Chen W.-M."/>
        </authorList>
    </citation>
    <scope>NUCLEOTIDE SEQUENCE [LARGE SCALE GENOMIC DNA]</scope>
    <source>
        <strain evidence="3 4">CSW-10</strain>
    </source>
</reference>
<keyword evidence="4" id="KW-1185">Reference proteome</keyword>
<proteinExistence type="predicted"/>
<protein>
    <recommendedName>
        <fullName evidence="5">Secreted protein</fullName>
    </recommendedName>
</protein>
<sequence>MNTLKKAAIAAAAFSMVVSPVAASAAPVAVDSVRASAQLEDSSAQGEGFGGWFVALAAIAAIFGGLAVGLGGSSNNPVSV</sequence>
<dbReference type="Proteomes" id="UP000503018">
    <property type="component" value="Chromosome"/>
</dbReference>
<feature type="chain" id="PRO_5026750531" description="Secreted protein" evidence="2">
    <location>
        <begin position="26"/>
        <end position="80"/>
    </location>
</feature>
<organism evidence="3 4">
    <name type="scientific">Sphingomonas lacunae</name>
    <dbReference type="NCBI Taxonomy" id="2698828"/>
    <lineage>
        <taxon>Bacteria</taxon>
        <taxon>Pseudomonadati</taxon>
        <taxon>Pseudomonadota</taxon>
        <taxon>Alphaproteobacteria</taxon>
        <taxon>Sphingomonadales</taxon>
        <taxon>Sphingomonadaceae</taxon>
        <taxon>Sphingomonas</taxon>
    </lineage>
</organism>
<evidence type="ECO:0000256" key="2">
    <source>
        <dbReference type="SAM" id="SignalP"/>
    </source>
</evidence>
<gene>
    <name evidence="3" type="ORF">GV829_12620</name>
</gene>
<keyword evidence="2" id="KW-0732">Signal</keyword>
<keyword evidence="1" id="KW-0472">Membrane</keyword>
<keyword evidence="1" id="KW-0812">Transmembrane</keyword>